<evidence type="ECO:0000256" key="1">
    <source>
        <dbReference type="ARBA" id="ARBA00005189"/>
    </source>
</evidence>
<dbReference type="GO" id="GO:0003841">
    <property type="term" value="F:1-acylglycerol-3-phosphate O-acyltransferase activity"/>
    <property type="evidence" value="ECO:0007669"/>
    <property type="project" value="TreeGrafter"/>
</dbReference>
<name>A0A3D0KAS8_9GAMM</name>
<evidence type="ECO:0000256" key="3">
    <source>
        <dbReference type="ARBA" id="ARBA00023315"/>
    </source>
</evidence>
<evidence type="ECO:0000256" key="2">
    <source>
        <dbReference type="ARBA" id="ARBA00022679"/>
    </source>
</evidence>
<sequence length="212" mass="23572">MNTLIGWFAGITAYCITLAARLITGARALWLGCNASHHQRLYFANHSSHGDFVLLWASLPALLRKRTRPVAGAEYWEDTALKRFISQRVFNAVLVPRGNQGEGNPLAPVQQALANGDSLIFFPEGTRNLSEAPLLPFKSGIYHLAHAFPDLELIPVWITNLNRAMPKGRYLPLPLLCTLRFGAPIKLQGEETKAAFLERLQLALLDMSQEDV</sequence>
<comment type="caution">
    <text evidence="5">The sequence shown here is derived from an EMBL/GenBank/DDBJ whole genome shotgun (WGS) entry which is preliminary data.</text>
</comment>
<dbReference type="Pfam" id="PF01553">
    <property type="entry name" value="Acyltransferase"/>
    <property type="match status" value="1"/>
</dbReference>
<organism evidence="5">
    <name type="scientific">Halomonas campaniensis</name>
    <dbReference type="NCBI Taxonomy" id="213554"/>
    <lineage>
        <taxon>Bacteria</taxon>
        <taxon>Pseudomonadati</taxon>
        <taxon>Pseudomonadota</taxon>
        <taxon>Gammaproteobacteria</taxon>
        <taxon>Oceanospirillales</taxon>
        <taxon>Halomonadaceae</taxon>
        <taxon>Halomonas</taxon>
    </lineage>
</organism>
<dbReference type="PANTHER" id="PTHR10434:SF11">
    <property type="entry name" value="1-ACYL-SN-GLYCEROL-3-PHOSPHATE ACYLTRANSFERASE"/>
    <property type="match status" value="1"/>
</dbReference>
<dbReference type="SMART" id="SM00563">
    <property type="entry name" value="PlsC"/>
    <property type="match status" value="1"/>
</dbReference>
<evidence type="ECO:0000259" key="4">
    <source>
        <dbReference type="SMART" id="SM00563"/>
    </source>
</evidence>
<feature type="domain" description="Phospholipid/glycerol acyltransferase" evidence="4">
    <location>
        <begin position="40"/>
        <end position="161"/>
    </location>
</feature>
<evidence type="ECO:0000313" key="5">
    <source>
        <dbReference type="EMBL" id="HCA00657.1"/>
    </source>
</evidence>
<dbReference type="PANTHER" id="PTHR10434">
    <property type="entry name" value="1-ACYL-SN-GLYCEROL-3-PHOSPHATE ACYLTRANSFERASE"/>
    <property type="match status" value="1"/>
</dbReference>
<dbReference type="SUPFAM" id="SSF69593">
    <property type="entry name" value="Glycerol-3-phosphate (1)-acyltransferase"/>
    <property type="match status" value="1"/>
</dbReference>
<proteinExistence type="predicted"/>
<keyword evidence="3 5" id="KW-0012">Acyltransferase</keyword>
<dbReference type="GO" id="GO:0006654">
    <property type="term" value="P:phosphatidic acid biosynthetic process"/>
    <property type="evidence" value="ECO:0007669"/>
    <property type="project" value="TreeGrafter"/>
</dbReference>
<dbReference type="InterPro" id="IPR002123">
    <property type="entry name" value="Plipid/glycerol_acylTrfase"/>
</dbReference>
<dbReference type="AlphaFoldDB" id="A0A3D0KAS8"/>
<comment type="pathway">
    <text evidence="1">Lipid metabolism.</text>
</comment>
<gene>
    <name evidence="5" type="ORF">DEO68_00410</name>
</gene>
<keyword evidence="2 5" id="KW-0808">Transferase</keyword>
<accession>A0A3D0KAS8</accession>
<dbReference type="EMBL" id="DOTR01000005">
    <property type="protein sequence ID" value="HCA00657.1"/>
    <property type="molecule type" value="Genomic_DNA"/>
</dbReference>
<dbReference type="CDD" id="cd07989">
    <property type="entry name" value="LPLAT_AGPAT-like"/>
    <property type="match status" value="1"/>
</dbReference>
<protein>
    <submittedName>
        <fullName evidence="5">1-acyl-sn-glycerol-3-phosphate acyltransferase</fullName>
    </submittedName>
</protein>
<reference evidence="5" key="1">
    <citation type="journal article" date="2018" name="Nat. Biotechnol.">
        <title>A standardized bacterial taxonomy based on genome phylogeny substantially revises the tree of life.</title>
        <authorList>
            <person name="Parks D.H."/>
            <person name="Chuvochina M."/>
            <person name="Waite D.W."/>
            <person name="Rinke C."/>
            <person name="Skarshewski A."/>
            <person name="Chaumeil P.A."/>
            <person name="Hugenholtz P."/>
        </authorList>
    </citation>
    <scope>NUCLEOTIDE SEQUENCE [LARGE SCALE GENOMIC DNA]</scope>
    <source>
        <strain evidence="5">UBA11284</strain>
    </source>
</reference>